<organism evidence="8 9">
    <name type="scientific">Novosphingobium umbonatum</name>
    <dbReference type="NCBI Taxonomy" id="1908524"/>
    <lineage>
        <taxon>Bacteria</taxon>
        <taxon>Pseudomonadati</taxon>
        <taxon>Pseudomonadota</taxon>
        <taxon>Alphaproteobacteria</taxon>
        <taxon>Sphingomonadales</taxon>
        <taxon>Sphingomonadaceae</taxon>
        <taxon>Novosphingobium</taxon>
    </lineage>
</organism>
<dbReference type="PROSITE" id="PS51007">
    <property type="entry name" value="CYTC"/>
    <property type="match status" value="2"/>
</dbReference>
<evidence type="ECO:0000256" key="3">
    <source>
        <dbReference type="ARBA" id="ARBA00022723"/>
    </source>
</evidence>
<name>A0A3S2Y8B7_9SPHN</name>
<dbReference type="GO" id="GO:0009055">
    <property type="term" value="F:electron transfer activity"/>
    <property type="evidence" value="ECO:0007669"/>
    <property type="project" value="InterPro"/>
</dbReference>
<evidence type="ECO:0000256" key="2">
    <source>
        <dbReference type="ARBA" id="ARBA00022617"/>
    </source>
</evidence>
<evidence type="ECO:0000256" key="1">
    <source>
        <dbReference type="ARBA" id="ARBA00022448"/>
    </source>
</evidence>
<evidence type="ECO:0000256" key="6">
    <source>
        <dbReference type="PROSITE-ProRule" id="PRU00433"/>
    </source>
</evidence>
<keyword evidence="1" id="KW-0813">Transport</keyword>
<protein>
    <submittedName>
        <fullName evidence="8">Cytochrome c4</fullName>
    </submittedName>
</protein>
<dbReference type="PANTHER" id="PTHR33751:SF9">
    <property type="entry name" value="CYTOCHROME C4"/>
    <property type="match status" value="1"/>
</dbReference>
<dbReference type="Pfam" id="PF00034">
    <property type="entry name" value="Cytochrom_C"/>
    <property type="match status" value="2"/>
</dbReference>
<reference evidence="8 9" key="1">
    <citation type="submission" date="2019-01" db="EMBL/GenBank/DDBJ databases">
        <authorList>
            <person name="Chen W.-M."/>
        </authorList>
    </citation>
    <scope>NUCLEOTIDE SEQUENCE [LARGE SCALE GENOMIC DNA]</scope>
    <source>
        <strain evidence="8 9">FSY-9</strain>
    </source>
</reference>
<dbReference type="InterPro" id="IPR009056">
    <property type="entry name" value="Cyt_c-like_dom"/>
</dbReference>
<keyword evidence="3 6" id="KW-0479">Metal-binding</keyword>
<evidence type="ECO:0000256" key="4">
    <source>
        <dbReference type="ARBA" id="ARBA00022982"/>
    </source>
</evidence>
<gene>
    <name evidence="8" type="ORF">EOE18_10565</name>
</gene>
<dbReference type="EMBL" id="SACO01000007">
    <property type="protein sequence ID" value="RVU04607.1"/>
    <property type="molecule type" value="Genomic_DNA"/>
</dbReference>
<keyword evidence="9" id="KW-1185">Reference proteome</keyword>
<proteinExistence type="predicted"/>
<dbReference type="AlphaFoldDB" id="A0A3S2Y8B7"/>
<dbReference type="PANTHER" id="PTHR33751">
    <property type="entry name" value="CBB3-TYPE CYTOCHROME C OXIDASE SUBUNIT FIXP"/>
    <property type="match status" value="1"/>
</dbReference>
<dbReference type="SUPFAM" id="SSF46626">
    <property type="entry name" value="Cytochrome c"/>
    <property type="match status" value="2"/>
</dbReference>
<dbReference type="Proteomes" id="UP000282837">
    <property type="component" value="Unassembled WGS sequence"/>
</dbReference>
<evidence type="ECO:0000259" key="7">
    <source>
        <dbReference type="PROSITE" id="PS51007"/>
    </source>
</evidence>
<dbReference type="GO" id="GO:0046872">
    <property type="term" value="F:metal ion binding"/>
    <property type="evidence" value="ECO:0007669"/>
    <property type="project" value="UniProtKB-KW"/>
</dbReference>
<keyword evidence="2 6" id="KW-0349">Heme</keyword>
<feature type="domain" description="Cytochrome c" evidence="7">
    <location>
        <begin position="92"/>
        <end position="172"/>
    </location>
</feature>
<dbReference type="GO" id="GO:0020037">
    <property type="term" value="F:heme binding"/>
    <property type="evidence" value="ECO:0007669"/>
    <property type="project" value="InterPro"/>
</dbReference>
<keyword evidence="4" id="KW-0249">Electron transport</keyword>
<dbReference type="InterPro" id="IPR050597">
    <property type="entry name" value="Cytochrome_c_Oxidase_Subunit"/>
</dbReference>
<evidence type="ECO:0000256" key="5">
    <source>
        <dbReference type="ARBA" id="ARBA00023004"/>
    </source>
</evidence>
<accession>A0A3S2Y8B7</accession>
<sequence>MRVARSIGKNICRRRPISGPRIARLGVRPMAVFPINISRITGEFARHRGRSLSLMLALSAVVSGCDSRQGAAEASAERPSWGNTQAAGVISGNATRGQQIAQEKCGACHGADGNGSPDPHFPKLAGQSLPYLYWEIRAFKEGTRKSDMMAPNVTALAYEDIADVATYFSQQTRKPDEQKDESRVAEGQSLFYSRMPSCAVCHTAGSRRGMPMRGMMGGGMMGGGMGGMMGPGTANVPNLEGQRAAYIVDQLNRFASGERQGTVMNRMAASLDDANRQAIAEFLSSTP</sequence>
<dbReference type="InterPro" id="IPR036909">
    <property type="entry name" value="Cyt_c-like_dom_sf"/>
</dbReference>
<evidence type="ECO:0000313" key="8">
    <source>
        <dbReference type="EMBL" id="RVU04607.1"/>
    </source>
</evidence>
<evidence type="ECO:0000313" key="9">
    <source>
        <dbReference type="Proteomes" id="UP000282837"/>
    </source>
</evidence>
<feature type="domain" description="Cytochrome c" evidence="7">
    <location>
        <begin position="182"/>
        <end position="287"/>
    </location>
</feature>
<dbReference type="OrthoDB" id="9773456at2"/>
<comment type="caution">
    <text evidence="8">The sequence shown here is derived from an EMBL/GenBank/DDBJ whole genome shotgun (WGS) entry which is preliminary data.</text>
</comment>
<keyword evidence="5 6" id="KW-0408">Iron</keyword>
<dbReference type="Gene3D" id="1.10.760.10">
    <property type="entry name" value="Cytochrome c-like domain"/>
    <property type="match status" value="2"/>
</dbReference>